<organism evidence="1 2">
    <name type="scientific">Mycobacteroides abscessus subsp. bolletii 50594</name>
    <dbReference type="NCBI Taxonomy" id="1303024"/>
    <lineage>
        <taxon>Bacteria</taxon>
        <taxon>Bacillati</taxon>
        <taxon>Actinomycetota</taxon>
        <taxon>Actinomycetes</taxon>
        <taxon>Mycobacteriales</taxon>
        <taxon>Mycobacteriaceae</taxon>
        <taxon>Mycobacteroides</taxon>
        <taxon>Mycobacteroides abscessus</taxon>
    </lineage>
</organism>
<name>A0AB33A6G4_9MYCO</name>
<dbReference type="KEGG" id="mabb:MASS_0756"/>
<evidence type="ECO:0000313" key="1">
    <source>
        <dbReference type="EMBL" id="AGM27358.1"/>
    </source>
</evidence>
<evidence type="ECO:0000313" key="2">
    <source>
        <dbReference type="Proteomes" id="UP000013961"/>
    </source>
</evidence>
<reference evidence="1 2" key="1">
    <citation type="journal article" date="2013" name="Genome Announc.">
        <title>Complete Genome Sequence of Mycobacterium massiliense Clinical Strain Asan 50594, Belonging to the Type II Genotype.</title>
        <authorList>
            <person name="Kim B.J."/>
            <person name="Kim B.R."/>
            <person name="Hong S.H."/>
            <person name="Seok S.H."/>
            <person name="Kook Y.H."/>
            <person name="Kim B.J."/>
        </authorList>
    </citation>
    <scope>NUCLEOTIDE SEQUENCE [LARGE SCALE GENOMIC DNA]</scope>
    <source>
        <strain evidence="1 2">50594</strain>
    </source>
</reference>
<sequence length="110" mass="12195">MGFTDAVPLKQTTYQAMYFDGTPLSAAQTLTMIDSLLTARKLHYGIIHGSQEVENPTAWRIQLMRRDGSAELIALADRWIVVSSTGQIRVLTPADYRAEFATETTTTEGN</sequence>
<accession>A0AB33A6G4</accession>
<gene>
    <name evidence="1" type="ORF">MASS_0756</name>
</gene>
<protein>
    <submittedName>
        <fullName evidence="1">Uncharacterized protein</fullName>
    </submittedName>
</protein>
<dbReference type="RefSeq" id="WP_016341842.1">
    <property type="nucleotide sequence ID" value="NC_021282.1"/>
</dbReference>
<dbReference type="AlphaFoldDB" id="A0AB33A6G4"/>
<dbReference type="Proteomes" id="UP000013961">
    <property type="component" value="Chromosome"/>
</dbReference>
<proteinExistence type="predicted"/>
<dbReference type="EMBL" id="CP004374">
    <property type="protein sequence ID" value="AGM27358.1"/>
    <property type="molecule type" value="Genomic_DNA"/>
</dbReference>